<dbReference type="AlphaFoldDB" id="A0A9Q1JDH2"/>
<feature type="compositionally biased region" description="Basic residues" evidence="10">
    <location>
        <begin position="291"/>
        <end position="300"/>
    </location>
</feature>
<dbReference type="SUPFAM" id="SSF57756">
    <property type="entry name" value="Retrovirus zinc finger-like domains"/>
    <property type="match status" value="1"/>
</dbReference>
<evidence type="ECO:0000313" key="12">
    <source>
        <dbReference type="EMBL" id="KAJ8382646.1"/>
    </source>
</evidence>
<evidence type="ECO:0000256" key="7">
    <source>
        <dbReference type="ARBA" id="ARBA00041190"/>
    </source>
</evidence>
<evidence type="ECO:0000256" key="8">
    <source>
        <dbReference type="ARBA" id="ARBA00043023"/>
    </source>
</evidence>
<accession>A0A9Q1JDH2</accession>
<name>A0A9Q1JDH2_SYNKA</name>
<keyword evidence="5" id="KW-0862">Zinc</keyword>
<keyword evidence="2" id="KW-0479">Metal-binding</keyword>
<evidence type="ECO:0000256" key="5">
    <source>
        <dbReference type="ARBA" id="ARBA00022833"/>
    </source>
</evidence>
<comment type="caution">
    <text evidence="12">The sequence shown here is derived from an EMBL/GenBank/DDBJ whole genome shotgun (WGS) entry which is preliminary data.</text>
</comment>
<feature type="region of interest" description="Disordered" evidence="10">
    <location>
        <begin position="22"/>
        <end position="52"/>
    </location>
</feature>
<feature type="domain" description="CCHC-type" evidence="11">
    <location>
        <begin position="133"/>
        <end position="150"/>
    </location>
</feature>
<feature type="compositionally biased region" description="Basic and acidic residues" evidence="10">
    <location>
        <begin position="323"/>
        <end position="334"/>
    </location>
</feature>
<dbReference type="GO" id="GO:0008270">
    <property type="term" value="F:zinc ion binding"/>
    <property type="evidence" value="ECO:0007669"/>
    <property type="project" value="UniProtKB-KW"/>
</dbReference>
<dbReference type="Proteomes" id="UP001152622">
    <property type="component" value="Chromosome 1"/>
</dbReference>
<dbReference type="SMART" id="SM00343">
    <property type="entry name" value="ZnF_C2HC"/>
    <property type="match status" value="4"/>
</dbReference>
<evidence type="ECO:0000256" key="9">
    <source>
        <dbReference type="PROSITE-ProRule" id="PRU00047"/>
    </source>
</evidence>
<keyword evidence="6" id="KW-0539">Nucleus</keyword>
<dbReference type="PROSITE" id="PS50158">
    <property type="entry name" value="ZF_CCHC"/>
    <property type="match status" value="3"/>
</dbReference>
<feature type="domain" description="CCHC-type" evidence="11">
    <location>
        <begin position="93"/>
        <end position="108"/>
    </location>
</feature>
<evidence type="ECO:0000256" key="6">
    <source>
        <dbReference type="ARBA" id="ARBA00023242"/>
    </source>
</evidence>
<evidence type="ECO:0000256" key="10">
    <source>
        <dbReference type="SAM" id="MobiDB-lite"/>
    </source>
</evidence>
<protein>
    <recommendedName>
        <fullName evidence="7">Zinc finger CCHC domain-containing protein 7</fullName>
    </recommendedName>
    <alternativeName>
        <fullName evidence="8">TRAMP-like complex RNA-binding factor ZCCHC7</fullName>
    </alternativeName>
</protein>
<dbReference type="GO" id="GO:0071039">
    <property type="term" value="P:nuclear polyadenylation-dependent CUT catabolic process"/>
    <property type="evidence" value="ECO:0007669"/>
    <property type="project" value="TreeGrafter"/>
</dbReference>
<dbReference type="GO" id="GO:0071036">
    <property type="term" value="P:nuclear polyadenylation-dependent snoRNA catabolic process"/>
    <property type="evidence" value="ECO:0007669"/>
    <property type="project" value="TreeGrafter"/>
</dbReference>
<dbReference type="GO" id="GO:0031499">
    <property type="term" value="C:TRAMP complex"/>
    <property type="evidence" value="ECO:0007669"/>
    <property type="project" value="TreeGrafter"/>
</dbReference>
<dbReference type="InterPro" id="IPR001878">
    <property type="entry name" value="Znf_CCHC"/>
</dbReference>
<evidence type="ECO:0000259" key="11">
    <source>
        <dbReference type="PROSITE" id="PS50158"/>
    </source>
</evidence>
<comment type="subcellular location">
    <subcellularLocation>
        <location evidence="1">Nucleus</location>
    </subcellularLocation>
</comment>
<organism evidence="12 13">
    <name type="scientific">Synaphobranchus kaupii</name>
    <name type="common">Kaup's arrowtooth eel</name>
    <dbReference type="NCBI Taxonomy" id="118154"/>
    <lineage>
        <taxon>Eukaryota</taxon>
        <taxon>Metazoa</taxon>
        <taxon>Chordata</taxon>
        <taxon>Craniata</taxon>
        <taxon>Vertebrata</taxon>
        <taxon>Euteleostomi</taxon>
        <taxon>Actinopterygii</taxon>
        <taxon>Neopterygii</taxon>
        <taxon>Teleostei</taxon>
        <taxon>Anguilliformes</taxon>
        <taxon>Synaphobranchidae</taxon>
        <taxon>Synaphobranchus</taxon>
    </lineage>
</organism>
<dbReference type="Gene3D" id="4.10.60.10">
    <property type="entry name" value="Zinc finger, CCHC-type"/>
    <property type="match status" value="2"/>
</dbReference>
<sequence>MILDGEEREEDCNILLNVEFRSSSSSSSSAEDENNADWTVSEKDMEAQNANRRPSLRPTCRYYNPNQSVTCQNCRKTGHFSRACPVPKKCASCLLCGSEGHLQHACPRRHCPQLPPAPATARSAAPELAYWHRRCCRCGAAGHFHDACPDIWRQYHLTTQTGTLVKPDRMDARRSPAYCYNCARRGHFGFACSQRRMSSGIYPNVPYISHYDTPQDVCQRDSRMQSKAKELQEAGLLVFSADPQGGAREEEPSRKRRNKGGGGKEATGATPSAKKGERLPGRGKTWPEKRKERRQIKKLRREVMAQRAGATGPAREEEEEEEAQHFLRGHEKMPSEAATRPAKGKASPGHSIANGSRWLQSLTLLLRPLQY</sequence>
<feature type="domain" description="CCHC-type" evidence="11">
    <location>
        <begin position="71"/>
        <end position="85"/>
    </location>
</feature>
<gene>
    <name evidence="12" type="ORF">SKAU_G00034240</name>
</gene>
<keyword evidence="13" id="KW-1185">Reference proteome</keyword>
<dbReference type="OrthoDB" id="7608935at2759"/>
<feature type="compositionally biased region" description="Basic and acidic residues" evidence="10">
    <location>
        <begin position="274"/>
        <end position="290"/>
    </location>
</feature>
<dbReference type="GO" id="GO:0071037">
    <property type="term" value="P:nuclear polyadenylation-dependent snRNA catabolic process"/>
    <property type="evidence" value="ECO:0007669"/>
    <property type="project" value="TreeGrafter"/>
</dbReference>
<evidence type="ECO:0000256" key="2">
    <source>
        <dbReference type="ARBA" id="ARBA00022723"/>
    </source>
</evidence>
<keyword evidence="3" id="KW-0677">Repeat</keyword>
<proteinExistence type="predicted"/>
<dbReference type="GO" id="GO:0071031">
    <property type="term" value="P:nuclear mRNA surveillance of mRNA 3'-end processing"/>
    <property type="evidence" value="ECO:0007669"/>
    <property type="project" value="TreeGrafter"/>
</dbReference>
<dbReference type="GO" id="GO:0071035">
    <property type="term" value="P:nuclear polyadenylation-dependent rRNA catabolic process"/>
    <property type="evidence" value="ECO:0007669"/>
    <property type="project" value="TreeGrafter"/>
</dbReference>
<dbReference type="PANTHER" id="PTHR46543:SF1">
    <property type="entry name" value="ZINC FINGER CCHC DOMAIN-CONTAINING PROTEIN 7"/>
    <property type="match status" value="1"/>
</dbReference>
<keyword evidence="4 9" id="KW-0863">Zinc-finger</keyword>
<evidence type="ECO:0000313" key="13">
    <source>
        <dbReference type="Proteomes" id="UP001152622"/>
    </source>
</evidence>
<dbReference type="InterPro" id="IPR051644">
    <property type="entry name" value="TRAMP_AT-DNA-binding"/>
</dbReference>
<evidence type="ECO:0000256" key="3">
    <source>
        <dbReference type="ARBA" id="ARBA00022737"/>
    </source>
</evidence>
<dbReference type="InterPro" id="IPR036875">
    <property type="entry name" value="Znf_CCHC_sf"/>
</dbReference>
<feature type="region of interest" description="Disordered" evidence="10">
    <location>
        <begin position="236"/>
        <end position="358"/>
    </location>
</feature>
<dbReference type="GO" id="GO:0071038">
    <property type="term" value="P:TRAMP-dependent tRNA surveillance pathway"/>
    <property type="evidence" value="ECO:0007669"/>
    <property type="project" value="TreeGrafter"/>
</dbReference>
<reference evidence="12" key="1">
    <citation type="journal article" date="2023" name="Science">
        <title>Genome structures resolve the early diversification of teleost fishes.</title>
        <authorList>
            <person name="Parey E."/>
            <person name="Louis A."/>
            <person name="Montfort J."/>
            <person name="Bouchez O."/>
            <person name="Roques C."/>
            <person name="Iampietro C."/>
            <person name="Lluch J."/>
            <person name="Castinel A."/>
            <person name="Donnadieu C."/>
            <person name="Desvignes T."/>
            <person name="Floi Bucao C."/>
            <person name="Jouanno E."/>
            <person name="Wen M."/>
            <person name="Mejri S."/>
            <person name="Dirks R."/>
            <person name="Jansen H."/>
            <person name="Henkel C."/>
            <person name="Chen W.J."/>
            <person name="Zahm M."/>
            <person name="Cabau C."/>
            <person name="Klopp C."/>
            <person name="Thompson A.W."/>
            <person name="Robinson-Rechavi M."/>
            <person name="Braasch I."/>
            <person name="Lecointre G."/>
            <person name="Bobe J."/>
            <person name="Postlethwait J.H."/>
            <person name="Berthelot C."/>
            <person name="Roest Crollius H."/>
            <person name="Guiguen Y."/>
        </authorList>
    </citation>
    <scope>NUCLEOTIDE SEQUENCE</scope>
    <source>
        <strain evidence="12">WJC10195</strain>
    </source>
</reference>
<dbReference type="GO" id="GO:0003723">
    <property type="term" value="F:RNA binding"/>
    <property type="evidence" value="ECO:0007669"/>
    <property type="project" value="TreeGrafter"/>
</dbReference>
<dbReference type="PANTHER" id="PTHR46543">
    <property type="entry name" value="ZINC FINGER CCHC DOMAIN-CONTAINING PROTEIN 7"/>
    <property type="match status" value="1"/>
</dbReference>
<dbReference type="Pfam" id="PF00098">
    <property type="entry name" value="zf-CCHC"/>
    <property type="match status" value="1"/>
</dbReference>
<dbReference type="EMBL" id="JAINUF010000001">
    <property type="protein sequence ID" value="KAJ8382646.1"/>
    <property type="molecule type" value="Genomic_DNA"/>
</dbReference>
<evidence type="ECO:0000256" key="4">
    <source>
        <dbReference type="ARBA" id="ARBA00022771"/>
    </source>
</evidence>
<evidence type="ECO:0000256" key="1">
    <source>
        <dbReference type="ARBA" id="ARBA00004123"/>
    </source>
</evidence>